<dbReference type="EMBL" id="MN738843">
    <property type="protein sequence ID" value="QHT27831.1"/>
    <property type="molecule type" value="Genomic_DNA"/>
</dbReference>
<keyword evidence="1" id="KW-0175">Coiled coil</keyword>
<evidence type="ECO:0000256" key="1">
    <source>
        <dbReference type="SAM" id="Coils"/>
    </source>
</evidence>
<dbReference type="PROSITE" id="PS50157">
    <property type="entry name" value="ZINC_FINGER_C2H2_2"/>
    <property type="match status" value="1"/>
</dbReference>
<accession>A0A6C0EGV7</accession>
<dbReference type="InterPro" id="IPR013087">
    <property type="entry name" value="Znf_C2H2_type"/>
</dbReference>
<dbReference type="Gene3D" id="3.30.160.60">
    <property type="entry name" value="Classic Zinc Finger"/>
    <property type="match status" value="1"/>
</dbReference>
<feature type="compositionally biased region" description="Polar residues" evidence="2">
    <location>
        <begin position="31"/>
        <end position="41"/>
    </location>
</feature>
<organism evidence="4">
    <name type="scientific">viral metagenome</name>
    <dbReference type="NCBI Taxonomy" id="1070528"/>
    <lineage>
        <taxon>unclassified sequences</taxon>
        <taxon>metagenomes</taxon>
        <taxon>organismal metagenomes</taxon>
    </lineage>
</organism>
<evidence type="ECO:0000256" key="2">
    <source>
        <dbReference type="SAM" id="MobiDB-lite"/>
    </source>
</evidence>
<sequence>MFTCEICKRNFKRKDYLEKHKQRKNPCKPVNFQNKNPVPTKSKSRGVSKSHHFCIIDTRPIPGILEKNDILDTRGVKDTGNDCKIQKNTIYNCEYCDKKYRHKQNKYRHLKNCKARKTKLEEEEKVKKILKNLENNNKTLVICDNKEIVIKENNSNNSNSSNQNVINNNITNNNTNIINNTITNNTINNNNINITINPFGKENLESIKEKDILNILNDMFVSFSSALTKIHYNIPENRNFCLPNKSDRKFISYFNGKKSLYENSNKFKDKLCNKIMNQLEQWFEIHQKKLLKRKKKMLIKVFDTYYDGKLDKRYYEDIEKFLLSYSSDMKEIMDHTIKQITNENNTISS</sequence>
<protein>
    <recommendedName>
        <fullName evidence="3">C2H2-type domain-containing protein</fullName>
    </recommendedName>
</protein>
<name>A0A6C0EGV7_9ZZZZ</name>
<evidence type="ECO:0000259" key="3">
    <source>
        <dbReference type="PROSITE" id="PS50157"/>
    </source>
</evidence>
<reference evidence="4" key="1">
    <citation type="journal article" date="2020" name="Nature">
        <title>Giant virus diversity and host interactions through global metagenomics.</title>
        <authorList>
            <person name="Schulz F."/>
            <person name="Roux S."/>
            <person name="Paez-Espino D."/>
            <person name="Jungbluth S."/>
            <person name="Walsh D.A."/>
            <person name="Denef V.J."/>
            <person name="McMahon K.D."/>
            <person name="Konstantinidis K.T."/>
            <person name="Eloe-Fadrosh E.A."/>
            <person name="Kyrpides N.C."/>
            <person name="Woyke T."/>
        </authorList>
    </citation>
    <scope>NUCLEOTIDE SEQUENCE</scope>
    <source>
        <strain evidence="4">GVMAG-M-3300000115-19</strain>
    </source>
</reference>
<proteinExistence type="predicted"/>
<feature type="region of interest" description="Disordered" evidence="2">
    <location>
        <begin position="18"/>
        <end position="46"/>
    </location>
</feature>
<feature type="coiled-coil region" evidence="1">
    <location>
        <begin position="103"/>
        <end position="136"/>
    </location>
</feature>
<dbReference type="AlphaFoldDB" id="A0A6C0EGV7"/>
<evidence type="ECO:0000313" key="4">
    <source>
        <dbReference type="EMBL" id="QHT27831.1"/>
    </source>
</evidence>
<dbReference type="Pfam" id="PF00096">
    <property type="entry name" value="zf-C2H2"/>
    <property type="match status" value="1"/>
</dbReference>
<feature type="domain" description="C2H2-type" evidence="3">
    <location>
        <begin position="2"/>
        <end position="29"/>
    </location>
</feature>